<organism evidence="1 2">
    <name type="scientific">Cuscuta campestris</name>
    <dbReference type="NCBI Taxonomy" id="132261"/>
    <lineage>
        <taxon>Eukaryota</taxon>
        <taxon>Viridiplantae</taxon>
        <taxon>Streptophyta</taxon>
        <taxon>Embryophyta</taxon>
        <taxon>Tracheophyta</taxon>
        <taxon>Spermatophyta</taxon>
        <taxon>Magnoliopsida</taxon>
        <taxon>eudicotyledons</taxon>
        <taxon>Gunneridae</taxon>
        <taxon>Pentapetalae</taxon>
        <taxon>asterids</taxon>
        <taxon>lamiids</taxon>
        <taxon>Solanales</taxon>
        <taxon>Convolvulaceae</taxon>
        <taxon>Cuscuteae</taxon>
        <taxon>Cuscuta</taxon>
        <taxon>Cuscuta subgen. Grammica</taxon>
        <taxon>Cuscuta sect. Cleistogrammica</taxon>
    </lineage>
</organism>
<dbReference type="AlphaFoldDB" id="A0A484LYA7"/>
<protein>
    <submittedName>
        <fullName evidence="1">Uncharacterized protein</fullName>
    </submittedName>
</protein>
<evidence type="ECO:0000313" key="1">
    <source>
        <dbReference type="EMBL" id="VFQ80748.1"/>
    </source>
</evidence>
<evidence type="ECO:0000313" key="2">
    <source>
        <dbReference type="Proteomes" id="UP000595140"/>
    </source>
</evidence>
<sequence>MNSAAQGVSHRFSIKLRALLQIFGTQDVPGAGESVFEGRPLCRFCNKNNWLALLFWLGKPDFEPKLSGKFNFELGNLWDVLWADLVRGGLPFDKAAVLVRGGLLCAEMNIVLVSHSLDNGMMAGGIEWLLGQPYHCLYLFLGCECSVLIFGLFGC</sequence>
<dbReference type="Proteomes" id="UP000595140">
    <property type="component" value="Unassembled WGS sequence"/>
</dbReference>
<keyword evidence="2" id="KW-1185">Reference proteome</keyword>
<proteinExistence type="predicted"/>
<gene>
    <name evidence="1" type="ORF">CCAM_LOCUS22524</name>
</gene>
<accession>A0A484LYA7</accession>
<dbReference type="EMBL" id="OOIL02002158">
    <property type="protein sequence ID" value="VFQ80748.1"/>
    <property type="molecule type" value="Genomic_DNA"/>
</dbReference>
<name>A0A484LYA7_9ASTE</name>
<reference evidence="1 2" key="1">
    <citation type="submission" date="2018-04" db="EMBL/GenBank/DDBJ databases">
        <authorList>
            <person name="Vogel A."/>
        </authorList>
    </citation>
    <scope>NUCLEOTIDE SEQUENCE [LARGE SCALE GENOMIC DNA]</scope>
</reference>